<sequence length="154" mass="17087">MGIPIESPDPIIPPNTIPADKICIPPILPRKPRLHERHGQLQWDVNFGKMWLYQIMDAACLSPHLTLLSDQAKDPVLAPFDNANPTPTDSSFPHANSASWDPIMTFEDDGLNQPFVANAPAPVKHPKSHASTLCVALAQQWNELIPHLIVPFLR</sequence>
<dbReference type="Proteomes" id="UP000886523">
    <property type="component" value="Unassembled WGS sequence"/>
</dbReference>
<name>A0A9P6B9T9_9AGAM</name>
<reference evidence="1" key="1">
    <citation type="journal article" date="2020" name="Nat. Commun.">
        <title>Large-scale genome sequencing of mycorrhizal fungi provides insights into the early evolution of symbiotic traits.</title>
        <authorList>
            <person name="Miyauchi S."/>
            <person name="Kiss E."/>
            <person name="Kuo A."/>
            <person name="Drula E."/>
            <person name="Kohler A."/>
            <person name="Sanchez-Garcia M."/>
            <person name="Morin E."/>
            <person name="Andreopoulos B."/>
            <person name="Barry K.W."/>
            <person name="Bonito G."/>
            <person name="Buee M."/>
            <person name="Carver A."/>
            <person name="Chen C."/>
            <person name="Cichocki N."/>
            <person name="Clum A."/>
            <person name="Culley D."/>
            <person name="Crous P.W."/>
            <person name="Fauchery L."/>
            <person name="Girlanda M."/>
            <person name="Hayes R.D."/>
            <person name="Keri Z."/>
            <person name="LaButti K."/>
            <person name="Lipzen A."/>
            <person name="Lombard V."/>
            <person name="Magnuson J."/>
            <person name="Maillard F."/>
            <person name="Murat C."/>
            <person name="Nolan M."/>
            <person name="Ohm R.A."/>
            <person name="Pangilinan J."/>
            <person name="Pereira M.F."/>
            <person name="Perotto S."/>
            <person name="Peter M."/>
            <person name="Pfister S."/>
            <person name="Riley R."/>
            <person name="Sitrit Y."/>
            <person name="Stielow J.B."/>
            <person name="Szollosi G."/>
            <person name="Zifcakova L."/>
            <person name="Stursova M."/>
            <person name="Spatafora J.W."/>
            <person name="Tedersoo L."/>
            <person name="Vaario L.M."/>
            <person name="Yamada A."/>
            <person name="Yan M."/>
            <person name="Wang P."/>
            <person name="Xu J."/>
            <person name="Bruns T."/>
            <person name="Baldrian P."/>
            <person name="Vilgalys R."/>
            <person name="Dunand C."/>
            <person name="Henrissat B."/>
            <person name="Grigoriev I.V."/>
            <person name="Hibbett D."/>
            <person name="Nagy L.G."/>
            <person name="Martin F.M."/>
        </authorList>
    </citation>
    <scope>NUCLEOTIDE SEQUENCE</scope>
    <source>
        <strain evidence="1">UP504</strain>
    </source>
</reference>
<organism evidence="1 2">
    <name type="scientific">Hydnum rufescens UP504</name>
    <dbReference type="NCBI Taxonomy" id="1448309"/>
    <lineage>
        <taxon>Eukaryota</taxon>
        <taxon>Fungi</taxon>
        <taxon>Dikarya</taxon>
        <taxon>Basidiomycota</taxon>
        <taxon>Agaricomycotina</taxon>
        <taxon>Agaricomycetes</taxon>
        <taxon>Cantharellales</taxon>
        <taxon>Hydnaceae</taxon>
        <taxon>Hydnum</taxon>
    </lineage>
</organism>
<dbReference type="AlphaFoldDB" id="A0A9P6B9T9"/>
<proteinExistence type="predicted"/>
<dbReference type="EMBL" id="MU128913">
    <property type="protein sequence ID" value="KAF9520175.1"/>
    <property type="molecule type" value="Genomic_DNA"/>
</dbReference>
<protein>
    <submittedName>
        <fullName evidence="1">Uncharacterized protein</fullName>
    </submittedName>
</protein>
<keyword evidence="2" id="KW-1185">Reference proteome</keyword>
<evidence type="ECO:0000313" key="1">
    <source>
        <dbReference type="EMBL" id="KAF9520175.1"/>
    </source>
</evidence>
<evidence type="ECO:0000313" key="2">
    <source>
        <dbReference type="Proteomes" id="UP000886523"/>
    </source>
</evidence>
<gene>
    <name evidence="1" type="ORF">BS47DRAFT_1387509</name>
</gene>
<comment type="caution">
    <text evidence="1">The sequence shown here is derived from an EMBL/GenBank/DDBJ whole genome shotgun (WGS) entry which is preliminary data.</text>
</comment>
<accession>A0A9P6B9T9</accession>